<dbReference type="EMBL" id="CAJVPJ010000322">
    <property type="protein sequence ID" value="CAG8511553.1"/>
    <property type="molecule type" value="Genomic_DNA"/>
</dbReference>
<reference evidence="1" key="1">
    <citation type="submission" date="2021-06" db="EMBL/GenBank/DDBJ databases">
        <authorList>
            <person name="Kallberg Y."/>
            <person name="Tangrot J."/>
            <person name="Rosling A."/>
        </authorList>
    </citation>
    <scope>NUCLEOTIDE SEQUENCE</scope>
    <source>
        <strain evidence="1">IA702</strain>
    </source>
</reference>
<accession>A0A9N8ZX51</accession>
<organism evidence="1 2">
    <name type="scientific">Paraglomus occultum</name>
    <dbReference type="NCBI Taxonomy" id="144539"/>
    <lineage>
        <taxon>Eukaryota</taxon>
        <taxon>Fungi</taxon>
        <taxon>Fungi incertae sedis</taxon>
        <taxon>Mucoromycota</taxon>
        <taxon>Glomeromycotina</taxon>
        <taxon>Glomeromycetes</taxon>
        <taxon>Paraglomerales</taxon>
        <taxon>Paraglomeraceae</taxon>
        <taxon>Paraglomus</taxon>
    </lineage>
</organism>
<name>A0A9N8ZX51_9GLOM</name>
<gene>
    <name evidence="1" type="ORF">POCULU_LOCUS3098</name>
</gene>
<protein>
    <submittedName>
        <fullName evidence="1">383_t:CDS:1</fullName>
    </submittedName>
</protein>
<proteinExistence type="predicted"/>
<dbReference type="AlphaFoldDB" id="A0A9N8ZX51"/>
<comment type="caution">
    <text evidence="1">The sequence shown here is derived from an EMBL/GenBank/DDBJ whole genome shotgun (WGS) entry which is preliminary data.</text>
</comment>
<evidence type="ECO:0000313" key="2">
    <source>
        <dbReference type="Proteomes" id="UP000789572"/>
    </source>
</evidence>
<evidence type="ECO:0000313" key="1">
    <source>
        <dbReference type="EMBL" id="CAG8511553.1"/>
    </source>
</evidence>
<keyword evidence="2" id="KW-1185">Reference proteome</keyword>
<dbReference type="Proteomes" id="UP000789572">
    <property type="component" value="Unassembled WGS sequence"/>
</dbReference>
<sequence length="154" mass="17730">MSNSKLGDIESNISALLEVAQTLALMPSKKPLNKYLLFRNSVLSLAKQHRLPEYSAPDLKRLWHNLAPNLKNLFQIIAISTEHTPTIVTKVRAATKKRAKRQHFQHVFEVQEPVQGTLNMTNSRYPRFSFVPEPSIRRLKQDALFGKYTNNNDY</sequence>